<evidence type="ECO:0008006" key="5">
    <source>
        <dbReference type="Google" id="ProtNLM"/>
    </source>
</evidence>
<sequence length="124" mass="14380">MVSSQIRCALLLTVVAGVCVQLYQAHDILGRCACQHKVKFIKANITDFQVLQRRPACDKTELYVTVSKPDNTTEDICLHMEGKMAKAFLKCWERINRNKTRKTECFDRKRKSDSEKQSRLESQR</sequence>
<feature type="region of interest" description="Disordered" evidence="1">
    <location>
        <begin position="103"/>
        <end position="124"/>
    </location>
</feature>
<dbReference type="AlphaFoldDB" id="A0A3Q4ATG3"/>
<evidence type="ECO:0000313" key="4">
    <source>
        <dbReference type="Proteomes" id="UP000261620"/>
    </source>
</evidence>
<dbReference type="Ensembl" id="ENSMMOT00000008067.1">
    <property type="protein sequence ID" value="ENSMMOP00000007920.1"/>
    <property type="gene ID" value="ENSMMOG00000006156.1"/>
</dbReference>
<evidence type="ECO:0000256" key="1">
    <source>
        <dbReference type="SAM" id="MobiDB-lite"/>
    </source>
</evidence>
<name>A0A3Q4ATG3_MOLML</name>
<keyword evidence="4" id="KW-1185">Reference proteome</keyword>
<dbReference type="STRING" id="94237.ENSMMOP00000007920"/>
<reference evidence="3" key="2">
    <citation type="submission" date="2025-09" db="UniProtKB">
        <authorList>
            <consortium name="Ensembl"/>
        </authorList>
    </citation>
    <scope>IDENTIFICATION</scope>
</reference>
<evidence type="ECO:0000313" key="3">
    <source>
        <dbReference type="Ensembl" id="ENSMMOP00000007920.1"/>
    </source>
</evidence>
<accession>A0A3Q4ATG3</accession>
<evidence type="ECO:0000256" key="2">
    <source>
        <dbReference type="SAM" id="SignalP"/>
    </source>
</evidence>
<feature type="signal peptide" evidence="2">
    <location>
        <begin position="1"/>
        <end position="25"/>
    </location>
</feature>
<protein>
    <recommendedName>
        <fullName evidence="5">Chemokine interleukin-8-like domain-containing protein</fullName>
    </recommendedName>
</protein>
<organism evidence="3 4">
    <name type="scientific">Mola mola</name>
    <name type="common">Ocean sunfish</name>
    <name type="synonym">Tetraodon mola</name>
    <dbReference type="NCBI Taxonomy" id="94237"/>
    <lineage>
        <taxon>Eukaryota</taxon>
        <taxon>Metazoa</taxon>
        <taxon>Chordata</taxon>
        <taxon>Craniata</taxon>
        <taxon>Vertebrata</taxon>
        <taxon>Euteleostomi</taxon>
        <taxon>Actinopterygii</taxon>
        <taxon>Neopterygii</taxon>
        <taxon>Teleostei</taxon>
        <taxon>Neoteleostei</taxon>
        <taxon>Acanthomorphata</taxon>
        <taxon>Eupercaria</taxon>
        <taxon>Tetraodontiformes</taxon>
        <taxon>Molidae</taxon>
        <taxon>Mola</taxon>
    </lineage>
</organism>
<dbReference type="Gene3D" id="2.40.50.40">
    <property type="match status" value="1"/>
</dbReference>
<dbReference type="OMA" id="CIQLFQA"/>
<reference evidence="3" key="1">
    <citation type="submission" date="2025-08" db="UniProtKB">
        <authorList>
            <consortium name="Ensembl"/>
        </authorList>
    </citation>
    <scope>IDENTIFICATION</scope>
</reference>
<dbReference type="Proteomes" id="UP000261620">
    <property type="component" value="Unplaced"/>
</dbReference>
<feature type="chain" id="PRO_5018644619" description="Chemokine interleukin-8-like domain-containing protein" evidence="2">
    <location>
        <begin position="26"/>
        <end position="124"/>
    </location>
</feature>
<proteinExistence type="predicted"/>
<keyword evidence="2" id="KW-0732">Signal</keyword>